<keyword evidence="3" id="KW-0472">Membrane</keyword>
<evidence type="ECO:0000256" key="1">
    <source>
        <dbReference type="ARBA" id="ARBA00004687"/>
    </source>
</evidence>
<dbReference type="GO" id="GO:0016740">
    <property type="term" value="F:transferase activity"/>
    <property type="evidence" value="ECO:0007669"/>
    <property type="project" value="UniProtKB-KW"/>
</dbReference>
<keyword evidence="3" id="KW-0812">Transmembrane</keyword>
<dbReference type="Proteomes" id="UP000813385">
    <property type="component" value="Unassembled WGS sequence"/>
</dbReference>
<dbReference type="PANTHER" id="PTHR15231">
    <property type="entry name" value="PHOSPHATIDYLINOSITOL N-ACETYLGLUCOSAMINYLTRANSFERASE SUBUNIT H"/>
    <property type="match status" value="1"/>
</dbReference>
<dbReference type="PANTHER" id="PTHR15231:SF1">
    <property type="entry name" value="PHOSPHATIDYLINOSITOL N-ACETYLGLUCOSAMINYLTRANSFERASE SUBUNIT H"/>
    <property type="match status" value="1"/>
</dbReference>
<sequence>MLTTAPYLRLRRPSPTTAEFTITTAPPPTLPNRLLLLSLLPLRLLAGFSALLLSLAKLQQSPYAIIFDPTTPAPPVFSDAYIYHVLHKILLSPAGTLASYIAATLPIFVVAPVALILLWGALKRIHVTESLLVLRGLGVQTSSSAGSYLAKKATRFIPTEKIRDVLVNEAFLGFEVRYYLVIIVDGEDDVVVVFPKLLPRRRIVETVWRGVRGCLYEPEDVKAGAVQA</sequence>
<dbReference type="InterPro" id="IPR044215">
    <property type="entry name" value="PIG-H"/>
</dbReference>
<evidence type="ECO:0000256" key="3">
    <source>
        <dbReference type="SAM" id="Phobius"/>
    </source>
</evidence>
<evidence type="ECO:0000259" key="4">
    <source>
        <dbReference type="Pfam" id="PF10181"/>
    </source>
</evidence>
<comment type="pathway">
    <text evidence="1">Glycolipid biosynthesis; glycosylphosphatidylinositol-anchor biosynthesis.</text>
</comment>
<comment type="similarity">
    <text evidence="2">Belongs to the PIGH family.</text>
</comment>
<gene>
    <name evidence="5" type="ORF">B0T11DRAFT_144183</name>
</gene>
<evidence type="ECO:0000256" key="2">
    <source>
        <dbReference type="ARBA" id="ARBA00009610"/>
    </source>
</evidence>
<evidence type="ECO:0000313" key="6">
    <source>
        <dbReference type="Proteomes" id="UP000813385"/>
    </source>
</evidence>
<protein>
    <submittedName>
        <fullName evidence="5">GPI-GlcNAc transferase complex</fullName>
    </submittedName>
</protein>
<accession>A0A8K0T546</accession>
<keyword evidence="6" id="KW-1185">Reference proteome</keyword>
<dbReference type="OrthoDB" id="6256716at2759"/>
<name>A0A8K0T546_9PEZI</name>
<dbReference type="EMBL" id="JAGPXD010000007">
    <property type="protein sequence ID" value="KAH7347756.1"/>
    <property type="molecule type" value="Genomic_DNA"/>
</dbReference>
<dbReference type="GO" id="GO:0006506">
    <property type="term" value="P:GPI anchor biosynthetic process"/>
    <property type="evidence" value="ECO:0007669"/>
    <property type="project" value="UniProtKB-UniPathway"/>
</dbReference>
<organism evidence="5 6">
    <name type="scientific">Plectosphaerella cucumerina</name>
    <dbReference type="NCBI Taxonomy" id="40658"/>
    <lineage>
        <taxon>Eukaryota</taxon>
        <taxon>Fungi</taxon>
        <taxon>Dikarya</taxon>
        <taxon>Ascomycota</taxon>
        <taxon>Pezizomycotina</taxon>
        <taxon>Sordariomycetes</taxon>
        <taxon>Hypocreomycetidae</taxon>
        <taxon>Glomerellales</taxon>
        <taxon>Plectosphaerellaceae</taxon>
        <taxon>Plectosphaerella</taxon>
    </lineage>
</organism>
<feature type="transmembrane region" description="Helical" evidence="3">
    <location>
        <begin position="97"/>
        <end position="122"/>
    </location>
</feature>
<dbReference type="InterPro" id="IPR019328">
    <property type="entry name" value="PIGH-H_dom"/>
</dbReference>
<keyword evidence="5" id="KW-0808">Transferase</keyword>
<comment type="caution">
    <text evidence="5">The sequence shown here is derived from an EMBL/GenBank/DDBJ whole genome shotgun (WGS) entry which is preliminary data.</text>
</comment>
<dbReference type="AlphaFoldDB" id="A0A8K0T546"/>
<dbReference type="UniPathway" id="UPA00196"/>
<proteinExistence type="inferred from homology"/>
<keyword evidence="3" id="KW-1133">Transmembrane helix</keyword>
<dbReference type="Pfam" id="PF10181">
    <property type="entry name" value="PIG-H"/>
    <property type="match status" value="1"/>
</dbReference>
<dbReference type="GO" id="GO:0000506">
    <property type="term" value="C:glycosylphosphatidylinositol-N-acetylglucosaminyltransferase (GPI-GnT) complex"/>
    <property type="evidence" value="ECO:0007669"/>
    <property type="project" value="InterPro"/>
</dbReference>
<evidence type="ECO:0000313" key="5">
    <source>
        <dbReference type="EMBL" id="KAH7347756.1"/>
    </source>
</evidence>
<feature type="domain" description="Phosphatidylinositol N-acetylglucosaminyltransferase subunit H conserved" evidence="4">
    <location>
        <begin position="130"/>
        <end position="195"/>
    </location>
</feature>
<feature type="transmembrane region" description="Helical" evidence="3">
    <location>
        <begin position="34"/>
        <end position="56"/>
    </location>
</feature>
<reference evidence="5" key="1">
    <citation type="journal article" date="2021" name="Nat. Commun.">
        <title>Genetic determinants of endophytism in the Arabidopsis root mycobiome.</title>
        <authorList>
            <person name="Mesny F."/>
            <person name="Miyauchi S."/>
            <person name="Thiergart T."/>
            <person name="Pickel B."/>
            <person name="Atanasova L."/>
            <person name="Karlsson M."/>
            <person name="Huettel B."/>
            <person name="Barry K.W."/>
            <person name="Haridas S."/>
            <person name="Chen C."/>
            <person name="Bauer D."/>
            <person name="Andreopoulos W."/>
            <person name="Pangilinan J."/>
            <person name="LaButti K."/>
            <person name="Riley R."/>
            <person name="Lipzen A."/>
            <person name="Clum A."/>
            <person name="Drula E."/>
            <person name="Henrissat B."/>
            <person name="Kohler A."/>
            <person name="Grigoriev I.V."/>
            <person name="Martin F.M."/>
            <person name="Hacquard S."/>
        </authorList>
    </citation>
    <scope>NUCLEOTIDE SEQUENCE</scope>
    <source>
        <strain evidence="5">MPI-CAGE-AT-0016</strain>
    </source>
</reference>